<feature type="signal peptide" evidence="1">
    <location>
        <begin position="1"/>
        <end position="33"/>
    </location>
</feature>
<keyword evidence="1" id="KW-0732">Signal</keyword>
<feature type="chain" id="PRO_5011996823" evidence="1">
    <location>
        <begin position="34"/>
        <end position="182"/>
    </location>
</feature>
<dbReference type="PROSITE" id="PS51257">
    <property type="entry name" value="PROKAR_LIPOPROTEIN"/>
    <property type="match status" value="1"/>
</dbReference>
<dbReference type="Gene3D" id="2.60.40.4150">
    <property type="entry name" value="Type VI secretion system, lipoprotein SciN"/>
    <property type="match status" value="1"/>
</dbReference>
<dbReference type="InterPro" id="IPR038706">
    <property type="entry name" value="Type_VI_SciN-like_sf"/>
</dbReference>
<sequence length="182" mass="19932">MSIFAFKSHSFQAGAVVLSALLLAGCGLTQSVADGTVSVTKSIFYKQIKTLHLDFNAREALNTDANDMSALSVPTMVRVYQLRDSKAFEQLDYQSLLVDGDASLKADLLSSREVVVKPGTGALLNMPMEKEAKFVAVVGLFRMPDTQKNSWRLVIDREDLLPDDPRVIELGNNALSLKPVKD</sequence>
<evidence type="ECO:0000313" key="3">
    <source>
        <dbReference type="Proteomes" id="UP000218796"/>
    </source>
</evidence>
<keyword evidence="2" id="KW-0449">Lipoprotein</keyword>
<name>A0A2A2MIS3_9GAMM</name>
<proteinExistence type="predicted"/>
<dbReference type="Proteomes" id="UP000218796">
    <property type="component" value="Unassembled WGS sequence"/>
</dbReference>
<dbReference type="AlphaFoldDB" id="A0A2A2MIS3"/>
<evidence type="ECO:0000256" key="1">
    <source>
        <dbReference type="SAM" id="SignalP"/>
    </source>
</evidence>
<dbReference type="PANTHER" id="PTHR37625:SF4">
    <property type="entry name" value="OUTER MEMBRANE LIPOPROTEIN"/>
    <property type="match status" value="1"/>
</dbReference>
<dbReference type="PANTHER" id="PTHR37625">
    <property type="entry name" value="OUTER MEMBRANE LIPOPROTEIN-RELATED"/>
    <property type="match status" value="1"/>
</dbReference>
<dbReference type="EMBL" id="NQMS01000001">
    <property type="protein sequence ID" value="PAV98533.1"/>
    <property type="molecule type" value="Genomic_DNA"/>
</dbReference>
<dbReference type="NCBIfam" id="TIGR03352">
    <property type="entry name" value="VI_chp_3"/>
    <property type="match status" value="1"/>
</dbReference>
<comment type="caution">
    <text evidence="2">The sequence shown here is derived from an EMBL/GenBank/DDBJ whole genome shotgun (WGS) entry which is preliminary data.</text>
</comment>
<dbReference type="RefSeq" id="WP_004095562.1">
    <property type="nucleotide sequence ID" value="NZ_CATYOV010000002.1"/>
</dbReference>
<protein>
    <submittedName>
        <fullName evidence="2">Type VI secretion system lipoprotein TssJ</fullName>
    </submittedName>
</protein>
<gene>
    <name evidence="2" type="ORF">CJD50_03425</name>
</gene>
<dbReference type="OrthoDB" id="7021080at2"/>
<organism evidence="2 3">
    <name type="scientific">Hafnia paralvei</name>
    <dbReference type="NCBI Taxonomy" id="546367"/>
    <lineage>
        <taxon>Bacteria</taxon>
        <taxon>Pseudomonadati</taxon>
        <taxon>Pseudomonadota</taxon>
        <taxon>Gammaproteobacteria</taxon>
        <taxon>Enterobacterales</taxon>
        <taxon>Hafniaceae</taxon>
        <taxon>Hafnia</taxon>
    </lineage>
</organism>
<dbReference type="Pfam" id="PF12790">
    <property type="entry name" value="T6SS-SciN"/>
    <property type="match status" value="1"/>
</dbReference>
<keyword evidence="3" id="KW-1185">Reference proteome</keyword>
<reference evidence="2 3" key="1">
    <citation type="submission" date="2017-08" db="EMBL/GenBank/DDBJ databases">
        <title>Draft Genome Sequence of Hafnia alvei CITHA-6 Isolated from Raw Bovine Milk.</title>
        <authorList>
            <person name="Culligan E.P."/>
            <person name="Mcsweeney A."/>
            <person name="O'Doherty C."/>
            <person name="Gleeson E."/>
            <person name="O'Riordan D."/>
            <person name="Sleator R.D."/>
        </authorList>
    </citation>
    <scope>NUCLEOTIDE SEQUENCE [LARGE SCALE GENOMIC DNA]</scope>
    <source>
        <strain evidence="2 3">CITHA-6</strain>
    </source>
</reference>
<accession>A0A2A2MIS3</accession>
<dbReference type="InterPro" id="IPR017734">
    <property type="entry name" value="T6SS_SciN"/>
</dbReference>
<evidence type="ECO:0000313" key="2">
    <source>
        <dbReference type="EMBL" id="PAV98533.1"/>
    </source>
</evidence>